<accession>A0A2P2IV77</accession>
<protein>
    <submittedName>
        <fullName evidence="1">Uncharacterized protein</fullName>
    </submittedName>
</protein>
<organism evidence="1">
    <name type="scientific">Rhizophora mucronata</name>
    <name type="common">Asiatic mangrove</name>
    <dbReference type="NCBI Taxonomy" id="61149"/>
    <lineage>
        <taxon>Eukaryota</taxon>
        <taxon>Viridiplantae</taxon>
        <taxon>Streptophyta</taxon>
        <taxon>Embryophyta</taxon>
        <taxon>Tracheophyta</taxon>
        <taxon>Spermatophyta</taxon>
        <taxon>Magnoliopsida</taxon>
        <taxon>eudicotyledons</taxon>
        <taxon>Gunneridae</taxon>
        <taxon>Pentapetalae</taxon>
        <taxon>rosids</taxon>
        <taxon>fabids</taxon>
        <taxon>Malpighiales</taxon>
        <taxon>Rhizophoraceae</taxon>
        <taxon>Rhizophora</taxon>
    </lineage>
</organism>
<evidence type="ECO:0000313" key="1">
    <source>
        <dbReference type="EMBL" id="MBW85132.1"/>
    </source>
</evidence>
<proteinExistence type="predicted"/>
<dbReference type="EMBL" id="GGEC01004649">
    <property type="protein sequence ID" value="MBW85132.1"/>
    <property type="molecule type" value="Transcribed_RNA"/>
</dbReference>
<dbReference type="AlphaFoldDB" id="A0A2P2IV77"/>
<reference evidence="1" key="1">
    <citation type="submission" date="2018-02" db="EMBL/GenBank/DDBJ databases">
        <title>Rhizophora mucronata_Transcriptome.</title>
        <authorList>
            <person name="Meera S.P."/>
            <person name="Sreeshan A."/>
            <person name="Augustine A."/>
        </authorList>
    </citation>
    <scope>NUCLEOTIDE SEQUENCE</scope>
    <source>
        <tissue evidence="1">Leaf</tissue>
    </source>
</reference>
<sequence>MQSSQNVKDKKRTTSSLFAPLYPGRKLVYYSIFSRPSFSMCRLLPTMSIAVRFKIFSLEKIVT</sequence>
<name>A0A2P2IV77_RHIMU</name>